<feature type="domain" description="DUF2423" evidence="1">
    <location>
        <begin position="1"/>
        <end position="42"/>
    </location>
</feature>
<evidence type="ECO:0000259" key="1">
    <source>
        <dbReference type="Pfam" id="PF10338"/>
    </source>
</evidence>
<dbReference type="AlphaFoldDB" id="A0A1C7MJI9"/>
<dbReference type="OrthoDB" id="2802618at2759"/>
<protein>
    <recommendedName>
        <fullName evidence="1">DUF2423 domain-containing protein</fullName>
    </recommendedName>
</protein>
<dbReference type="InterPro" id="IPR019434">
    <property type="entry name" value="DUF2423"/>
</dbReference>
<evidence type="ECO:0000313" key="3">
    <source>
        <dbReference type="Proteomes" id="UP000092993"/>
    </source>
</evidence>
<sequence>MAKSTRSKIKRHFRAKKRTEGIYAATEAARLNRLHQKLKALTTIPVDGSAPLEEEVWTGSRARMRAWTQMFLLEKKAQTE</sequence>
<comment type="caution">
    <text evidence="2">The sequence shown here is derived from an EMBL/GenBank/DDBJ whole genome shotgun (WGS) entry which is preliminary data.</text>
</comment>
<reference evidence="2 3" key="1">
    <citation type="submission" date="2016-03" db="EMBL/GenBank/DDBJ databases">
        <title>Whole genome sequencing of Grifola frondosa 9006-11.</title>
        <authorList>
            <person name="Min B."/>
            <person name="Park H."/>
            <person name="Kim J.-G."/>
            <person name="Cho H."/>
            <person name="Oh Y.-L."/>
            <person name="Kong W.-S."/>
            <person name="Choi I.-G."/>
        </authorList>
    </citation>
    <scope>NUCLEOTIDE SEQUENCE [LARGE SCALE GENOMIC DNA]</scope>
    <source>
        <strain evidence="2 3">9006-11</strain>
    </source>
</reference>
<evidence type="ECO:0000313" key="2">
    <source>
        <dbReference type="EMBL" id="OBZ77105.1"/>
    </source>
</evidence>
<dbReference type="Proteomes" id="UP000092993">
    <property type="component" value="Unassembled WGS sequence"/>
</dbReference>
<name>A0A1C7MJI9_GRIFR</name>
<dbReference type="EMBL" id="LUGG01000003">
    <property type="protein sequence ID" value="OBZ77105.1"/>
    <property type="molecule type" value="Genomic_DNA"/>
</dbReference>
<dbReference type="OMA" id="WTQMFLL"/>
<dbReference type="STRING" id="5627.A0A1C7MJI9"/>
<dbReference type="Pfam" id="PF10338">
    <property type="entry name" value="YBL028C_N"/>
    <property type="match status" value="1"/>
</dbReference>
<gene>
    <name evidence="2" type="ORF">A0H81_03540</name>
</gene>
<organism evidence="2 3">
    <name type="scientific">Grifola frondosa</name>
    <name type="common">Maitake</name>
    <name type="synonym">Polyporus frondosus</name>
    <dbReference type="NCBI Taxonomy" id="5627"/>
    <lineage>
        <taxon>Eukaryota</taxon>
        <taxon>Fungi</taxon>
        <taxon>Dikarya</taxon>
        <taxon>Basidiomycota</taxon>
        <taxon>Agaricomycotina</taxon>
        <taxon>Agaricomycetes</taxon>
        <taxon>Polyporales</taxon>
        <taxon>Grifolaceae</taxon>
        <taxon>Grifola</taxon>
    </lineage>
</organism>
<accession>A0A1C7MJI9</accession>
<keyword evidence="3" id="KW-1185">Reference proteome</keyword>
<proteinExistence type="predicted"/>